<dbReference type="AlphaFoldDB" id="A0A218Z2E0"/>
<dbReference type="EMBL" id="MZNU01000261">
    <property type="protein sequence ID" value="OWP01713.1"/>
    <property type="molecule type" value="Genomic_DNA"/>
</dbReference>
<name>A0A218Z2E0_9HELO</name>
<gene>
    <name evidence="2" type="ORF">B2J93_2426</name>
</gene>
<dbReference type="Proteomes" id="UP000242519">
    <property type="component" value="Unassembled WGS sequence"/>
</dbReference>
<feature type="region of interest" description="Disordered" evidence="1">
    <location>
        <begin position="37"/>
        <end position="97"/>
    </location>
</feature>
<proteinExistence type="predicted"/>
<keyword evidence="3" id="KW-1185">Reference proteome</keyword>
<feature type="region of interest" description="Disordered" evidence="1">
    <location>
        <begin position="149"/>
        <end position="171"/>
    </location>
</feature>
<evidence type="ECO:0000313" key="3">
    <source>
        <dbReference type="Proteomes" id="UP000242519"/>
    </source>
</evidence>
<comment type="caution">
    <text evidence="2">The sequence shown here is derived from an EMBL/GenBank/DDBJ whole genome shotgun (WGS) entry which is preliminary data.</text>
</comment>
<sequence length="264" mass="28313">MSLQYTLNLLSMYPPIYPQCPSNIPFPYTAAGPDSIAGKRGATAHDDAAHPSTENLGVRRTAGGWGSAGASARATPAEVHPERGPPQDGTQPSPSFLCRSRDLWSDLPAVVNLNLSRFWRRRDAAPSARISLWPRCALLSAKGRSVNKAREQGVASSGISPSAVGRRRHGAAYPRRPRSLAWAAARRQGVDGYVAPSCPSGRRWRASGGGSRLADTEQNILMPFLQEASSSFLISPLHFAAHKDAKARSVAVVREAESCIFTSS</sequence>
<organism evidence="2 3">
    <name type="scientific">Diplocarpon coronariae</name>
    <dbReference type="NCBI Taxonomy" id="2795749"/>
    <lineage>
        <taxon>Eukaryota</taxon>
        <taxon>Fungi</taxon>
        <taxon>Dikarya</taxon>
        <taxon>Ascomycota</taxon>
        <taxon>Pezizomycotina</taxon>
        <taxon>Leotiomycetes</taxon>
        <taxon>Helotiales</taxon>
        <taxon>Drepanopezizaceae</taxon>
        <taxon>Diplocarpon</taxon>
    </lineage>
</organism>
<evidence type="ECO:0000313" key="2">
    <source>
        <dbReference type="EMBL" id="OWP01713.1"/>
    </source>
</evidence>
<protein>
    <submittedName>
        <fullName evidence="2">Uncharacterized protein</fullName>
    </submittedName>
</protein>
<dbReference type="InParanoid" id="A0A218Z2E0"/>
<accession>A0A218Z2E0</accession>
<evidence type="ECO:0000256" key="1">
    <source>
        <dbReference type="SAM" id="MobiDB-lite"/>
    </source>
</evidence>
<reference evidence="2 3" key="1">
    <citation type="submission" date="2017-04" db="EMBL/GenBank/DDBJ databases">
        <title>Draft genome sequence of Marssonina coronaria NL1: causal agent of apple blotch.</title>
        <authorList>
            <person name="Cheng Q."/>
        </authorList>
    </citation>
    <scope>NUCLEOTIDE SEQUENCE [LARGE SCALE GENOMIC DNA]</scope>
    <source>
        <strain evidence="2 3">NL1</strain>
    </source>
</reference>